<comment type="caution">
    <text evidence="7">The sequence shown here is derived from an EMBL/GenBank/DDBJ whole genome shotgun (WGS) entry which is preliminary data.</text>
</comment>
<keyword evidence="5 6" id="KW-0472">Membrane</keyword>
<keyword evidence="4 6" id="KW-1133">Transmembrane helix</keyword>
<dbReference type="InterPro" id="IPR006214">
    <property type="entry name" value="Bax_inhibitor_1-related"/>
</dbReference>
<evidence type="ECO:0000256" key="1">
    <source>
        <dbReference type="ARBA" id="ARBA00004141"/>
    </source>
</evidence>
<dbReference type="EMBL" id="JBHTHQ010000021">
    <property type="protein sequence ID" value="MFD0704900.1"/>
    <property type="molecule type" value="Genomic_DNA"/>
</dbReference>
<reference evidence="8" key="1">
    <citation type="journal article" date="2019" name="Int. J. Syst. Evol. Microbiol.">
        <title>The Global Catalogue of Microorganisms (GCM) 10K type strain sequencing project: providing services to taxonomists for standard genome sequencing and annotation.</title>
        <authorList>
            <consortium name="The Broad Institute Genomics Platform"/>
            <consortium name="The Broad Institute Genome Sequencing Center for Infectious Disease"/>
            <person name="Wu L."/>
            <person name="Ma J."/>
        </authorList>
    </citation>
    <scope>NUCLEOTIDE SEQUENCE [LARGE SCALE GENOMIC DNA]</scope>
    <source>
        <strain evidence="8">CCM 8604</strain>
    </source>
</reference>
<comment type="similarity">
    <text evidence="2 6">Belongs to the BI1 family.</text>
</comment>
<dbReference type="Proteomes" id="UP001597036">
    <property type="component" value="Unassembled WGS sequence"/>
</dbReference>
<feature type="transmembrane region" description="Helical" evidence="6">
    <location>
        <begin position="165"/>
        <end position="185"/>
    </location>
</feature>
<evidence type="ECO:0000256" key="6">
    <source>
        <dbReference type="RuleBase" id="RU004379"/>
    </source>
</evidence>
<proteinExistence type="inferred from homology"/>
<sequence length="254" mass="27741">MTDFTSTPYTSTDQVSSTADASANFTIGVTHVDIEKAQRSAVTRTYLEMTVGIIITAVVAWASYAFDLYYKFLAATGVFGFWGLIIAQIALVIFLSARVMKMSTAVARTVFYAYAALMGFTLSTIFAVYSYGSIVIALAFSAAFFFALTMFSLTTKMDVLKLGPILGVALIVLIVAEVIMLIAGISLNTMVLSGISLIIFAGFTVYDTRQTRVILSSFGDNLEMVKRASIYCALDLYLDFINMFIDLLSIINHD</sequence>
<dbReference type="RefSeq" id="WP_377938608.1">
    <property type="nucleotide sequence ID" value="NZ_JBHTHQ010000021.1"/>
</dbReference>
<dbReference type="Pfam" id="PF01027">
    <property type="entry name" value="Bax1-I"/>
    <property type="match status" value="1"/>
</dbReference>
<keyword evidence="8" id="KW-1185">Reference proteome</keyword>
<evidence type="ECO:0000313" key="7">
    <source>
        <dbReference type="EMBL" id="MFD0704900.1"/>
    </source>
</evidence>
<protein>
    <submittedName>
        <fullName evidence="7">Bax inhibitor-1/YccA family protein</fullName>
    </submittedName>
</protein>
<organism evidence="7 8">
    <name type="scientific">Alloscardovia venturai</name>
    <dbReference type="NCBI Taxonomy" id="1769421"/>
    <lineage>
        <taxon>Bacteria</taxon>
        <taxon>Bacillati</taxon>
        <taxon>Actinomycetota</taxon>
        <taxon>Actinomycetes</taxon>
        <taxon>Bifidobacteriales</taxon>
        <taxon>Bifidobacteriaceae</taxon>
        <taxon>Alloscardovia</taxon>
    </lineage>
</organism>
<dbReference type="PANTHER" id="PTHR23291:SF50">
    <property type="entry name" value="PROTEIN LIFEGUARD 4"/>
    <property type="match status" value="1"/>
</dbReference>
<name>A0ABW2Y4C0_9BIFI</name>
<evidence type="ECO:0000256" key="4">
    <source>
        <dbReference type="ARBA" id="ARBA00022989"/>
    </source>
</evidence>
<evidence type="ECO:0000256" key="5">
    <source>
        <dbReference type="ARBA" id="ARBA00023136"/>
    </source>
</evidence>
<feature type="transmembrane region" description="Helical" evidence="6">
    <location>
        <begin position="72"/>
        <end position="97"/>
    </location>
</feature>
<dbReference type="CDD" id="cd10432">
    <property type="entry name" value="BI-1-like_bacterial"/>
    <property type="match status" value="1"/>
</dbReference>
<feature type="transmembrane region" description="Helical" evidence="6">
    <location>
        <begin position="46"/>
        <end position="66"/>
    </location>
</feature>
<dbReference type="PANTHER" id="PTHR23291">
    <property type="entry name" value="BAX INHIBITOR-RELATED"/>
    <property type="match status" value="1"/>
</dbReference>
<evidence type="ECO:0000256" key="3">
    <source>
        <dbReference type="ARBA" id="ARBA00022692"/>
    </source>
</evidence>
<evidence type="ECO:0000256" key="2">
    <source>
        <dbReference type="ARBA" id="ARBA00010350"/>
    </source>
</evidence>
<feature type="transmembrane region" description="Helical" evidence="6">
    <location>
        <begin position="191"/>
        <end position="208"/>
    </location>
</feature>
<accession>A0ABW2Y4C0</accession>
<gene>
    <name evidence="7" type="ORF">ACFQY8_03960</name>
</gene>
<evidence type="ECO:0000313" key="8">
    <source>
        <dbReference type="Proteomes" id="UP001597036"/>
    </source>
</evidence>
<keyword evidence="3 6" id="KW-0812">Transmembrane</keyword>
<feature type="transmembrane region" description="Helical" evidence="6">
    <location>
        <begin position="109"/>
        <end position="128"/>
    </location>
</feature>
<feature type="transmembrane region" description="Helical" evidence="6">
    <location>
        <begin position="134"/>
        <end position="153"/>
    </location>
</feature>
<comment type="subcellular location">
    <subcellularLocation>
        <location evidence="1">Membrane</location>
        <topology evidence="1">Multi-pass membrane protein</topology>
    </subcellularLocation>
</comment>